<dbReference type="EMBL" id="CP023344">
    <property type="protein sequence ID" value="ATC65603.1"/>
    <property type="molecule type" value="Genomic_DNA"/>
</dbReference>
<dbReference type="PROSITE" id="PS50005">
    <property type="entry name" value="TPR"/>
    <property type="match status" value="1"/>
</dbReference>
<dbReference type="Pfam" id="PF07719">
    <property type="entry name" value="TPR_2"/>
    <property type="match status" value="1"/>
</dbReference>
<evidence type="ECO:0000256" key="1">
    <source>
        <dbReference type="ARBA" id="ARBA00022737"/>
    </source>
</evidence>
<dbReference type="Gene3D" id="1.25.40.10">
    <property type="entry name" value="Tetratricopeptide repeat domain"/>
    <property type="match status" value="2"/>
</dbReference>
<evidence type="ECO:0000313" key="6">
    <source>
        <dbReference type="Proteomes" id="UP000217265"/>
    </source>
</evidence>
<evidence type="ECO:0008006" key="7">
    <source>
        <dbReference type="Google" id="ProtNLM"/>
    </source>
</evidence>
<name>A0A290QAY4_9BACT</name>
<dbReference type="RefSeq" id="WP_096057232.1">
    <property type="nucleotide sequence ID" value="NZ_CP023344.1"/>
</dbReference>
<feature type="repeat" description="TPR" evidence="3">
    <location>
        <begin position="244"/>
        <end position="277"/>
    </location>
</feature>
<dbReference type="KEGG" id="vbh:CMV30_17535"/>
<evidence type="ECO:0000313" key="5">
    <source>
        <dbReference type="EMBL" id="ATC65603.1"/>
    </source>
</evidence>
<keyword evidence="2 3" id="KW-0802">TPR repeat</keyword>
<keyword evidence="4" id="KW-0732">Signal</keyword>
<dbReference type="AlphaFoldDB" id="A0A290QAY4"/>
<dbReference type="Pfam" id="PF13432">
    <property type="entry name" value="TPR_16"/>
    <property type="match status" value="1"/>
</dbReference>
<reference evidence="5 6" key="1">
    <citation type="submission" date="2017-09" db="EMBL/GenBank/DDBJ databases">
        <title>Complete genome sequence of Verrucomicrobial strain HZ-65, isolated from freshwater.</title>
        <authorList>
            <person name="Choi A."/>
        </authorList>
    </citation>
    <scope>NUCLEOTIDE SEQUENCE [LARGE SCALE GENOMIC DNA]</scope>
    <source>
        <strain evidence="5 6">HZ-65</strain>
    </source>
</reference>
<keyword evidence="1" id="KW-0677">Repeat</keyword>
<dbReference type="OrthoDB" id="192575at2"/>
<organism evidence="5 6">
    <name type="scientific">Nibricoccus aquaticus</name>
    <dbReference type="NCBI Taxonomy" id="2576891"/>
    <lineage>
        <taxon>Bacteria</taxon>
        <taxon>Pseudomonadati</taxon>
        <taxon>Verrucomicrobiota</taxon>
        <taxon>Opitutia</taxon>
        <taxon>Opitutales</taxon>
        <taxon>Opitutaceae</taxon>
        <taxon>Nibricoccus</taxon>
    </lineage>
</organism>
<dbReference type="InterPro" id="IPR019734">
    <property type="entry name" value="TPR_rpt"/>
</dbReference>
<dbReference type="Proteomes" id="UP000217265">
    <property type="component" value="Chromosome"/>
</dbReference>
<dbReference type="PANTHER" id="PTHR12558">
    <property type="entry name" value="CELL DIVISION CYCLE 16,23,27"/>
    <property type="match status" value="1"/>
</dbReference>
<evidence type="ECO:0000256" key="4">
    <source>
        <dbReference type="SAM" id="SignalP"/>
    </source>
</evidence>
<evidence type="ECO:0000256" key="3">
    <source>
        <dbReference type="PROSITE-ProRule" id="PRU00339"/>
    </source>
</evidence>
<keyword evidence="6" id="KW-1185">Reference proteome</keyword>
<protein>
    <recommendedName>
        <fullName evidence="7">Tetratricopeptide repeat protein</fullName>
    </recommendedName>
</protein>
<proteinExistence type="predicted"/>
<gene>
    <name evidence="5" type="ORF">CMV30_17535</name>
</gene>
<accession>A0A290QAY4</accession>
<sequence length="292" mass="31311">MRLLCLVATLTLTASAFSAGPSPGNTAAITLYQEKKNPEARAAFEQLSAADPQNAEALHFLGKIALREKRDDDAIRHHEAATALTPGNATYFIALGDAYGRKAASASLFAKLGWAKKCHAALARAVELEPASFPANAALIEFYRRAPGMAGGGMDKARAQAEAFRKIDLLGGTQLLIALYGREAKFPELFAALDYALQTHPDNYLLLMALGRASAESGQHLDRGLASLKRCLDLPAPTQPPGHANVWFYLGQLHVLQNDIPAARSAYESALKLDPAHREATAALEKFPAPPM</sequence>
<evidence type="ECO:0000256" key="2">
    <source>
        <dbReference type="ARBA" id="ARBA00022803"/>
    </source>
</evidence>
<dbReference type="SMART" id="SM00028">
    <property type="entry name" value="TPR"/>
    <property type="match status" value="3"/>
</dbReference>
<feature type="chain" id="PRO_5012222774" description="Tetratricopeptide repeat protein" evidence="4">
    <location>
        <begin position="19"/>
        <end position="292"/>
    </location>
</feature>
<dbReference type="InterPro" id="IPR013105">
    <property type="entry name" value="TPR_2"/>
</dbReference>
<dbReference type="InterPro" id="IPR011990">
    <property type="entry name" value="TPR-like_helical_dom_sf"/>
</dbReference>
<dbReference type="SUPFAM" id="SSF48452">
    <property type="entry name" value="TPR-like"/>
    <property type="match status" value="1"/>
</dbReference>
<feature type="signal peptide" evidence="4">
    <location>
        <begin position="1"/>
        <end position="18"/>
    </location>
</feature>
<dbReference type="PANTHER" id="PTHR12558:SF13">
    <property type="entry name" value="CELL DIVISION CYCLE PROTEIN 27 HOMOLOG"/>
    <property type="match status" value="1"/>
</dbReference>